<comment type="caution">
    <text evidence="3">The sequence shown here is derived from an EMBL/GenBank/DDBJ whole genome shotgun (WGS) entry which is preliminary data.</text>
</comment>
<dbReference type="EMBL" id="VSTH01000018">
    <property type="protein sequence ID" value="TYO67445.1"/>
    <property type="molecule type" value="Genomic_DNA"/>
</dbReference>
<dbReference type="Proteomes" id="UP000324797">
    <property type="component" value="Unassembled WGS sequence"/>
</dbReference>
<evidence type="ECO:0000313" key="4">
    <source>
        <dbReference type="Proteomes" id="UP000324797"/>
    </source>
</evidence>
<accession>A0A5S4YVP8</accession>
<evidence type="ECO:0000256" key="2">
    <source>
        <dbReference type="SAM" id="SignalP"/>
    </source>
</evidence>
<feature type="compositionally biased region" description="Basic and acidic residues" evidence="1">
    <location>
        <begin position="48"/>
        <end position="61"/>
    </location>
</feature>
<evidence type="ECO:0000256" key="1">
    <source>
        <dbReference type="SAM" id="MobiDB-lite"/>
    </source>
</evidence>
<dbReference type="RefSeq" id="WP_148738202.1">
    <property type="nucleotide sequence ID" value="NZ_VSTH01000018.1"/>
</dbReference>
<evidence type="ECO:0008006" key="5">
    <source>
        <dbReference type="Google" id="ProtNLM"/>
    </source>
</evidence>
<evidence type="ECO:0000313" key="3">
    <source>
        <dbReference type="EMBL" id="TYO67445.1"/>
    </source>
</evidence>
<name>A0A5S4YVP8_9BRAD</name>
<keyword evidence="4" id="KW-1185">Reference proteome</keyword>
<gene>
    <name evidence="3" type="ORF">FXV83_05570</name>
</gene>
<feature type="region of interest" description="Disordered" evidence="1">
    <location>
        <begin position="36"/>
        <end position="79"/>
    </location>
</feature>
<dbReference type="AlphaFoldDB" id="A0A5S4YVP8"/>
<feature type="chain" id="PRO_5024428591" description="DUF680 domain-containing protein" evidence="2">
    <location>
        <begin position="24"/>
        <end position="79"/>
    </location>
</feature>
<sequence>MTKIKLMAGALIATAMLVTPGAARESNIAQRHVTREANPGAFNGFPSVDRRAGTPTHHVDSSETAPGGVCDFGDNPMIC</sequence>
<organism evidence="3 4">
    <name type="scientific">Bradyrhizobium hipponense</name>
    <dbReference type="NCBI Taxonomy" id="2605638"/>
    <lineage>
        <taxon>Bacteria</taxon>
        <taxon>Pseudomonadati</taxon>
        <taxon>Pseudomonadota</taxon>
        <taxon>Alphaproteobacteria</taxon>
        <taxon>Hyphomicrobiales</taxon>
        <taxon>Nitrobacteraceae</taxon>
        <taxon>Bradyrhizobium</taxon>
    </lineage>
</organism>
<reference evidence="3 4" key="1">
    <citation type="submission" date="2019-08" db="EMBL/GenBank/DDBJ databases">
        <title>Bradyrhizobium hipponensis sp. nov., a rhizobium isolated from a Lupinus angustifolius root nodule in Tunisia.</title>
        <authorList>
            <person name="Off K."/>
            <person name="Rejili M."/>
            <person name="Mars M."/>
            <person name="Brachmann A."/>
            <person name="Marin M."/>
        </authorList>
    </citation>
    <scope>NUCLEOTIDE SEQUENCE [LARGE SCALE GENOMIC DNA]</scope>
    <source>
        <strain evidence="4">aSej3</strain>
    </source>
</reference>
<keyword evidence="2" id="KW-0732">Signal</keyword>
<feature type="signal peptide" evidence="2">
    <location>
        <begin position="1"/>
        <end position="23"/>
    </location>
</feature>
<proteinExistence type="predicted"/>
<protein>
    <recommendedName>
        <fullName evidence="5">DUF680 domain-containing protein</fullName>
    </recommendedName>
</protein>